<evidence type="ECO:0000256" key="5">
    <source>
        <dbReference type="ARBA" id="ARBA00008779"/>
    </source>
</evidence>
<keyword evidence="18" id="KW-1185">Reference proteome</keyword>
<evidence type="ECO:0000313" key="17">
    <source>
        <dbReference type="EMBL" id="KAH9423968.1"/>
    </source>
</evidence>
<keyword evidence="11" id="KW-0333">Golgi apparatus</keyword>
<dbReference type="InterPro" id="IPR024609">
    <property type="entry name" value="Extracellular_sulfatase_C"/>
</dbReference>
<reference evidence="17 18" key="2">
    <citation type="journal article" date="2022" name="Mol. Biol. Evol.">
        <title>Comparative Genomics Reveals Insights into the Divergent Evolution of Astigmatic Mites and Household Pest Adaptations.</title>
        <authorList>
            <person name="Xiong Q."/>
            <person name="Wan A.T."/>
            <person name="Liu X."/>
            <person name="Fung C.S."/>
            <person name="Xiao X."/>
            <person name="Malainual N."/>
            <person name="Hou J."/>
            <person name="Wang L."/>
            <person name="Wang M."/>
            <person name="Yang K.Y."/>
            <person name="Cui Y."/>
            <person name="Leung E.L."/>
            <person name="Nong W."/>
            <person name="Shin S.K."/>
            <person name="Au S.W."/>
            <person name="Jeong K.Y."/>
            <person name="Chew F.T."/>
            <person name="Hui J.H."/>
            <person name="Leung T.F."/>
            <person name="Tungtrongchitr A."/>
            <person name="Zhong N."/>
            <person name="Liu Z."/>
            <person name="Tsui S.K."/>
        </authorList>
    </citation>
    <scope>NUCLEOTIDE SEQUENCE [LARGE SCALE GENOMIC DNA]</scope>
    <source>
        <strain evidence="17">Derp</strain>
    </source>
</reference>
<feature type="region of interest" description="Disordered" evidence="13">
    <location>
        <begin position="871"/>
        <end position="890"/>
    </location>
</feature>
<keyword evidence="8" id="KW-0378">Hydrolase</keyword>
<organism evidence="17 18">
    <name type="scientific">Dermatophagoides pteronyssinus</name>
    <name type="common">European house dust mite</name>
    <dbReference type="NCBI Taxonomy" id="6956"/>
    <lineage>
        <taxon>Eukaryota</taxon>
        <taxon>Metazoa</taxon>
        <taxon>Ecdysozoa</taxon>
        <taxon>Arthropoda</taxon>
        <taxon>Chelicerata</taxon>
        <taxon>Arachnida</taxon>
        <taxon>Acari</taxon>
        <taxon>Acariformes</taxon>
        <taxon>Sarcoptiformes</taxon>
        <taxon>Astigmata</taxon>
        <taxon>Psoroptidia</taxon>
        <taxon>Analgoidea</taxon>
        <taxon>Pyroglyphidae</taxon>
        <taxon>Dermatophagoidinae</taxon>
        <taxon>Dermatophagoides</taxon>
    </lineage>
</organism>
<feature type="domain" description="Sulfatase N-terminal" evidence="15">
    <location>
        <begin position="177"/>
        <end position="509"/>
    </location>
</feature>
<evidence type="ECO:0000256" key="8">
    <source>
        <dbReference type="ARBA" id="ARBA00022801"/>
    </source>
</evidence>
<feature type="signal peptide" evidence="14">
    <location>
        <begin position="1"/>
        <end position="20"/>
    </location>
</feature>
<dbReference type="PANTHER" id="PTHR43108:SF16">
    <property type="entry name" value="EXTRACELLULAR SULFATASE SULF-1 HOMOLOG"/>
    <property type="match status" value="1"/>
</dbReference>
<keyword evidence="9" id="KW-0256">Endoplasmic reticulum</keyword>
<comment type="subcellular location">
    <subcellularLocation>
        <location evidence="3">Cell surface</location>
    </subcellularLocation>
    <subcellularLocation>
        <location evidence="2">Endoplasmic reticulum</location>
    </subcellularLocation>
    <subcellularLocation>
        <location evidence="4">Golgi apparatus</location>
        <location evidence="4">Golgi stack</location>
    </subcellularLocation>
</comment>
<evidence type="ECO:0000256" key="11">
    <source>
        <dbReference type="ARBA" id="ARBA00023034"/>
    </source>
</evidence>
<evidence type="ECO:0000256" key="14">
    <source>
        <dbReference type="SAM" id="SignalP"/>
    </source>
</evidence>
<dbReference type="Pfam" id="PF00884">
    <property type="entry name" value="Sulfatase"/>
    <property type="match status" value="1"/>
</dbReference>
<evidence type="ECO:0000256" key="12">
    <source>
        <dbReference type="ARBA" id="ARBA00023180"/>
    </source>
</evidence>
<evidence type="ECO:0000256" key="10">
    <source>
        <dbReference type="ARBA" id="ARBA00022837"/>
    </source>
</evidence>
<evidence type="ECO:0000256" key="3">
    <source>
        <dbReference type="ARBA" id="ARBA00004241"/>
    </source>
</evidence>
<dbReference type="Proteomes" id="UP000887458">
    <property type="component" value="Unassembled WGS sequence"/>
</dbReference>
<proteinExistence type="inferred from homology"/>
<dbReference type="InterPro" id="IPR024607">
    <property type="entry name" value="Sulfatase_CS"/>
</dbReference>
<dbReference type="SUPFAM" id="SSF53649">
    <property type="entry name" value="Alkaline phosphatase-like"/>
    <property type="match status" value="2"/>
</dbReference>
<protein>
    <submittedName>
        <fullName evidence="17">Extracellular sulfatase Sulf-1</fullName>
    </submittedName>
</protein>
<dbReference type="PANTHER" id="PTHR43108">
    <property type="entry name" value="N-ACETYLGLUCOSAMINE-6-SULFATASE FAMILY MEMBER"/>
    <property type="match status" value="1"/>
</dbReference>
<evidence type="ECO:0000256" key="4">
    <source>
        <dbReference type="ARBA" id="ARBA00004348"/>
    </source>
</evidence>
<evidence type="ECO:0000256" key="6">
    <source>
        <dbReference type="ARBA" id="ARBA00022723"/>
    </source>
</evidence>
<evidence type="ECO:0000256" key="1">
    <source>
        <dbReference type="ARBA" id="ARBA00001913"/>
    </source>
</evidence>
<dbReference type="PROSITE" id="PS00523">
    <property type="entry name" value="SULFATASE_1"/>
    <property type="match status" value="1"/>
</dbReference>
<dbReference type="InterPro" id="IPR017850">
    <property type="entry name" value="Alkaline_phosphatase_core_sf"/>
</dbReference>
<keyword evidence="10" id="KW-0106">Calcium</keyword>
<evidence type="ECO:0000256" key="7">
    <source>
        <dbReference type="ARBA" id="ARBA00022729"/>
    </source>
</evidence>
<accession>A0ABQ8JMX7</accession>
<name>A0ABQ8JMX7_DERPT</name>
<comment type="caution">
    <text evidence="17">The sequence shown here is derived from an EMBL/GenBank/DDBJ whole genome shotgun (WGS) entry which is preliminary data.</text>
</comment>
<dbReference type="InterPro" id="IPR000917">
    <property type="entry name" value="Sulfatase_N"/>
</dbReference>
<sequence>MKIFVFLLLNLFFVINQIFCDEILSDFDNDTQQIFFDDEESTKVLNITPMPIYTKNIWNNNNNDDRATKRKFRKQQSKNYHYRKHRRHQLHRNFMKFLRQQNLILMKNNGDKGLKSLDNRAIKSLWRNFSSHYSQSQPILPFLENYPSQSIDQLISSNNESNQRRRKNSSSSTKKQPNIIFILTDDQDIELGSMNYMPKTVKIMADQGVHVKNAYSTTPMCCPSRSSILTGLYVHNHNVYTNGENCSSVQWQQTYERQTFATYLRDFGGYRTAYFGKYLNEYNGSYIPPGWSDWSALVRNSRYYNYTLNVNGDKIRHGFDYNLDYYPDLILNDSLQFIRYSKRFFNSKPYLMVLSFPSPHGPEDSAPQYQNLFLNEKRHRTISWNHAPNGDKQWLLRNTVKMSTIHEKFTDFLNAKRLQTLQSVDESVNQIYEELKKLNELDNTYIIYTSDHGYHLGQFGLVKGKAMPFEFDIRVPFFIRGPNVPPGKILPQIVLNIDIAPTLLDIAGIKVPEHMDGVSFLPYIRLLKNRNSSEFHRSKLIKRDTFLVERGKFQTMSNNNNNDNNIDRLLMPIVGKKQWLQLHCLKSEYQSPCRPNQRFECFINNNGVQRIRKCPSFNRKHFIRSKKNSQGQCICPPLSTRSLKRNSDSTRIGKLDYKRRLKKMQLRQQKHAIRSNLLNRARRSDKFVLSILDDGLSIDDDFDVQGVYELKKLIEISKSSSSLSNNNHSNHDNRLLLNNNLANITTSQLISILDNNPDDDTFADLANYTDYMNRTFCTVTRSNFTIECSEEIYSNHQAWREKKDFINAAIIELQRRLYELKGIRRYINQNRPLSSAFTPTFSGKKSNQTTINEENECFCPKSIVTTTNTSFIQDKDDDSETDNIQNSDNNYYDDYYSGKENVSDLYHDVRIGQPSMMMVDSKHSYIDGNNHNHNYAGHHHHHPHHRTSFDLKRWLRRREKKIRRKDKFAKTECKMAVGGHMNCFTHDNDHWKTPPLWTNGPFCFCQNSLNSSFWCMRTINETHNNLYCEFVTGFITYYDLNKDPFQLRNLIFDLDFIVIEEMSRRLARLKSCSGSIECNNAASSISDVQSSTTLISNKKTSRSFSSRALSQRFLTSII</sequence>
<dbReference type="Gene3D" id="3.40.720.10">
    <property type="entry name" value="Alkaline Phosphatase, subunit A"/>
    <property type="match status" value="1"/>
</dbReference>
<evidence type="ECO:0000256" key="13">
    <source>
        <dbReference type="SAM" id="MobiDB-lite"/>
    </source>
</evidence>
<comment type="similarity">
    <text evidence="5">Belongs to the sulfatase family.</text>
</comment>
<dbReference type="CDD" id="cd16147">
    <property type="entry name" value="G6S"/>
    <property type="match status" value="1"/>
</dbReference>
<evidence type="ECO:0000256" key="2">
    <source>
        <dbReference type="ARBA" id="ARBA00004240"/>
    </source>
</evidence>
<keyword evidence="6" id="KW-0479">Metal-binding</keyword>
<evidence type="ECO:0000259" key="15">
    <source>
        <dbReference type="Pfam" id="PF00884"/>
    </source>
</evidence>
<gene>
    <name evidence="17" type="primary">SULF1</name>
    <name evidence="17" type="ORF">DERP_005553</name>
</gene>
<keyword evidence="7 14" id="KW-0732">Signal</keyword>
<dbReference type="Pfam" id="PF12548">
    <property type="entry name" value="DUF3740"/>
    <property type="match status" value="1"/>
</dbReference>
<keyword evidence="12" id="KW-0325">Glycoprotein</keyword>
<feature type="chain" id="PRO_5045437233" evidence="14">
    <location>
        <begin position="21"/>
        <end position="1118"/>
    </location>
</feature>
<feature type="domain" description="Extracellular sulfatase C-terminal" evidence="16">
    <location>
        <begin position="738"/>
        <end position="832"/>
    </location>
</feature>
<evidence type="ECO:0000256" key="9">
    <source>
        <dbReference type="ARBA" id="ARBA00022824"/>
    </source>
</evidence>
<comment type="cofactor">
    <cofactor evidence="1">
        <name>Ca(2+)</name>
        <dbReference type="ChEBI" id="CHEBI:29108"/>
    </cofactor>
</comment>
<evidence type="ECO:0000259" key="16">
    <source>
        <dbReference type="Pfam" id="PF12548"/>
    </source>
</evidence>
<evidence type="ECO:0000313" key="18">
    <source>
        <dbReference type="Proteomes" id="UP000887458"/>
    </source>
</evidence>
<reference evidence="17 18" key="1">
    <citation type="journal article" date="2018" name="J. Allergy Clin. Immunol.">
        <title>High-quality assembly of Dermatophagoides pteronyssinus genome and transcriptome reveals a wide range of novel allergens.</title>
        <authorList>
            <person name="Liu X.Y."/>
            <person name="Yang K.Y."/>
            <person name="Wang M.Q."/>
            <person name="Kwok J.S."/>
            <person name="Zeng X."/>
            <person name="Yang Z."/>
            <person name="Xiao X.J."/>
            <person name="Lau C.P."/>
            <person name="Li Y."/>
            <person name="Huang Z.M."/>
            <person name="Ba J.G."/>
            <person name="Yim A.K."/>
            <person name="Ouyang C.Y."/>
            <person name="Ngai S.M."/>
            <person name="Chan T.F."/>
            <person name="Leung E.L."/>
            <person name="Liu L."/>
            <person name="Liu Z.G."/>
            <person name="Tsui S.K."/>
        </authorList>
    </citation>
    <scope>NUCLEOTIDE SEQUENCE [LARGE SCALE GENOMIC DNA]</scope>
    <source>
        <strain evidence="17">Derp</strain>
    </source>
</reference>
<dbReference type="EMBL" id="NJHN03000031">
    <property type="protein sequence ID" value="KAH9423968.1"/>
    <property type="molecule type" value="Genomic_DNA"/>
</dbReference>